<feature type="binding site" evidence="11">
    <location>
        <begin position="199"/>
        <end position="203"/>
    </location>
    <ligand>
        <name>GMP</name>
        <dbReference type="ChEBI" id="CHEBI:58115"/>
    </ligand>
</feature>
<feature type="binding site" evidence="12">
    <location>
        <position position="200"/>
    </location>
    <ligand>
        <name>Mn(2+)</name>
        <dbReference type="ChEBI" id="CHEBI:29035"/>
        <label>1</label>
    </ligand>
</feature>
<keyword evidence="2 13" id="KW-0436">Ligase</keyword>
<keyword evidence="6 11" id="KW-0342">GTP-binding</keyword>
<keyword evidence="15" id="KW-1185">Reference proteome</keyword>
<dbReference type="RefSeq" id="WP_058470210.1">
    <property type="nucleotide sequence ID" value="NZ_CAAAIC010000004.1"/>
</dbReference>
<dbReference type="InterPro" id="IPR036025">
    <property type="entry name" value="RtcB-like_sf"/>
</dbReference>
<dbReference type="PANTHER" id="PTHR11118">
    <property type="entry name" value="RNA-SPLICING LIGASE RTCB HOMOLOG"/>
    <property type="match status" value="1"/>
</dbReference>
<keyword evidence="4 11" id="KW-0547">Nucleotide-binding</keyword>
<evidence type="ECO:0000256" key="6">
    <source>
        <dbReference type="ARBA" id="ARBA00023134"/>
    </source>
</evidence>
<feature type="active site" description="GMP-histidine intermediate" evidence="10">
    <location>
        <position position="396"/>
    </location>
</feature>
<dbReference type="GO" id="GO:0005525">
    <property type="term" value="F:GTP binding"/>
    <property type="evidence" value="ECO:0007669"/>
    <property type="project" value="UniProtKB-KW"/>
</dbReference>
<dbReference type="GO" id="GO:0170057">
    <property type="term" value="F:RNA ligase (GTP) activity"/>
    <property type="evidence" value="ECO:0007669"/>
    <property type="project" value="UniProtKB-EC"/>
</dbReference>
<keyword evidence="7 12" id="KW-0464">Manganese</keyword>
<comment type="subunit">
    <text evidence="13">Monomer.</text>
</comment>
<feature type="binding site" evidence="11">
    <location>
        <begin position="396"/>
        <end position="399"/>
    </location>
    <ligand>
        <name>GMP</name>
        <dbReference type="ChEBI" id="CHEBI:58115"/>
    </ligand>
</feature>
<feature type="binding site" evidence="12">
    <location>
        <position position="92"/>
    </location>
    <ligand>
        <name>Mn(2+)</name>
        <dbReference type="ChEBI" id="CHEBI:29035"/>
        <label>1</label>
    </ligand>
</feature>
<comment type="caution">
    <text evidence="14">The sequence shown here is derived from an EMBL/GenBank/DDBJ whole genome shotgun (WGS) entry which is preliminary data.</text>
</comment>
<dbReference type="Pfam" id="PF01139">
    <property type="entry name" value="RtcB"/>
    <property type="match status" value="1"/>
</dbReference>
<evidence type="ECO:0000256" key="7">
    <source>
        <dbReference type="ARBA" id="ARBA00023211"/>
    </source>
</evidence>
<feature type="binding site" evidence="12">
    <location>
        <position position="321"/>
    </location>
    <ligand>
        <name>Mn(2+)</name>
        <dbReference type="ChEBI" id="CHEBI:29035"/>
        <label>2</label>
    </ligand>
</feature>
<comment type="catalytic activity">
    <reaction evidence="8">
        <text>a 3'-end 3'-phospho-ribonucleotide-RNA + a 5'-end dephospho-ribonucleoside-RNA + GTP = a ribonucleotidyl-ribonucleotide-RNA + GMP + diphosphate</text>
        <dbReference type="Rhea" id="RHEA:68076"/>
        <dbReference type="Rhea" id="RHEA-COMP:10463"/>
        <dbReference type="Rhea" id="RHEA-COMP:13936"/>
        <dbReference type="Rhea" id="RHEA-COMP:17355"/>
        <dbReference type="ChEBI" id="CHEBI:33019"/>
        <dbReference type="ChEBI" id="CHEBI:37565"/>
        <dbReference type="ChEBI" id="CHEBI:58115"/>
        <dbReference type="ChEBI" id="CHEBI:83062"/>
        <dbReference type="ChEBI" id="CHEBI:138284"/>
        <dbReference type="ChEBI" id="CHEBI:173118"/>
        <dbReference type="EC" id="6.5.1.8"/>
    </reaction>
</comment>
<feature type="binding site" evidence="11">
    <location>
        <begin position="321"/>
        <end position="322"/>
    </location>
    <ligand>
        <name>GMP</name>
        <dbReference type="ChEBI" id="CHEBI:58115"/>
    </ligand>
</feature>
<dbReference type="FunFam" id="3.90.1860.10:FF:000001">
    <property type="entry name" value="tRNA-splicing ligase RtcB homolog"/>
    <property type="match status" value="1"/>
</dbReference>
<feature type="binding site" evidence="12">
    <location>
        <position position="231"/>
    </location>
    <ligand>
        <name>Mn(2+)</name>
        <dbReference type="ChEBI" id="CHEBI:29035"/>
        <label>2</label>
    </ligand>
</feature>
<dbReference type="PATRIC" id="fig|456.5.peg.691"/>
<evidence type="ECO:0000256" key="10">
    <source>
        <dbReference type="PIRSR" id="PIRSR601233-1"/>
    </source>
</evidence>
<evidence type="ECO:0000256" key="1">
    <source>
        <dbReference type="ARBA" id="ARBA00008071"/>
    </source>
</evidence>
<comment type="catalytic activity">
    <reaction evidence="9">
        <text>a 3'-end 2',3'-cyclophospho-ribonucleotide-RNA + a 5'-end dephospho-ribonucleoside-RNA + GTP + H2O = a ribonucleotidyl-ribonucleotide-RNA + GMP + diphosphate + H(+)</text>
        <dbReference type="Rhea" id="RHEA:68080"/>
        <dbReference type="Rhea" id="RHEA-COMP:10464"/>
        <dbReference type="Rhea" id="RHEA-COMP:13936"/>
        <dbReference type="Rhea" id="RHEA-COMP:17355"/>
        <dbReference type="ChEBI" id="CHEBI:15377"/>
        <dbReference type="ChEBI" id="CHEBI:15378"/>
        <dbReference type="ChEBI" id="CHEBI:33019"/>
        <dbReference type="ChEBI" id="CHEBI:37565"/>
        <dbReference type="ChEBI" id="CHEBI:58115"/>
        <dbReference type="ChEBI" id="CHEBI:83064"/>
        <dbReference type="ChEBI" id="CHEBI:138284"/>
        <dbReference type="ChEBI" id="CHEBI:173118"/>
        <dbReference type="EC" id="6.5.1.8"/>
    </reaction>
</comment>
<dbReference type="EMBL" id="LNYJ01000011">
    <property type="protein sequence ID" value="KTD16348.1"/>
    <property type="molecule type" value="Genomic_DNA"/>
</dbReference>
<comment type="cofactor">
    <cofactor evidence="12 13">
        <name>Mn(2+)</name>
        <dbReference type="ChEBI" id="CHEBI:29035"/>
    </cofactor>
    <text evidence="12 13">Binds 2 manganese ions per subunit.</text>
</comment>
<dbReference type="GO" id="GO:0046872">
    <property type="term" value="F:metal ion binding"/>
    <property type="evidence" value="ECO:0007669"/>
    <property type="project" value="UniProtKB-UniRule"/>
</dbReference>
<dbReference type="GO" id="GO:0042245">
    <property type="term" value="P:RNA repair"/>
    <property type="evidence" value="ECO:0007669"/>
    <property type="project" value="UniProtKB-KW"/>
</dbReference>
<evidence type="ECO:0000313" key="14">
    <source>
        <dbReference type="EMBL" id="KTD16348.1"/>
    </source>
</evidence>
<dbReference type="OrthoDB" id="9802323at2"/>
<evidence type="ECO:0000256" key="13">
    <source>
        <dbReference type="RuleBase" id="RU371113"/>
    </source>
</evidence>
<reference evidence="14 15" key="1">
    <citation type="submission" date="2015-11" db="EMBL/GenBank/DDBJ databases">
        <title>Genomic analysis of 38 Legionella species identifies large and diverse effector repertoires.</title>
        <authorList>
            <person name="Burstein D."/>
            <person name="Amaro F."/>
            <person name="Zusman T."/>
            <person name="Lifshitz Z."/>
            <person name="Cohen O."/>
            <person name="Gilbert J.A."/>
            <person name="Pupko T."/>
            <person name="Shuman H.A."/>
            <person name="Segal G."/>
        </authorList>
    </citation>
    <scope>NUCLEOTIDE SEQUENCE [LARGE SCALE GENOMIC DNA]</scope>
    <source>
        <strain evidence="14 15">BL-540</strain>
    </source>
</reference>
<dbReference type="GO" id="GO:0003972">
    <property type="term" value="F:RNA ligase (ATP) activity"/>
    <property type="evidence" value="ECO:0007669"/>
    <property type="project" value="TreeGrafter"/>
</dbReference>
<comment type="similarity">
    <text evidence="1 13">Belongs to the RtcB family.</text>
</comment>
<dbReference type="Gene3D" id="3.90.1860.10">
    <property type="entry name" value="tRNA-splicing ligase RtcB"/>
    <property type="match status" value="1"/>
</dbReference>
<protein>
    <recommendedName>
        <fullName evidence="13">tRNA-splicing ligase RtcB</fullName>
        <ecNumber evidence="13">6.5.1.-</ecNumber>
    </recommendedName>
</protein>
<dbReference type="GO" id="GO:0006396">
    <property type="term" value="P:RNA processing"/>
    <property type="evidence" value="ECO:0007669"/>
    <property type="project" value="InterPro"/>
</dbReference>
<sequence>MDMTRVKQIDDYRWVPVENPEKVMIYGSESLVRALDEKVREQIVNVAGLPGLVGRAMTMPDAHWGYGFPIGGVAAFDANQGGVISAGGVGFDISCGIRCLRSNLFLEDILGSIEEVAEHLFSAVPSGVGSEGSIRLSLHQLDELMTQGAHWALNQGYGVEDDLLFIEENGCVKDALPQYVSEHAKKRQLHEMGTLGSGNHYLEIQLVKTIYDKETANVFGLKENQILLAIHCGSRGLGHQIGSDYLVSLAKAAKQFNLHLPDRELACAPILSEEGQRYLGAMRAGINCALANRQIIAHLAREAINEVLPQARLDTLFDVSHNTCKLERHMVQGKERELYVHRKGATRAFGPHHPALPSRYQEVGQPVCIGGSMGTGSYILAGNSPQENDAFASACHGAGRQMSRRQALKHWQGKTLIEQLKKEGIYIRSSSMRGVAEEAPGAYKDVDEVVKATEQAGLARRVAFLKPLACIKG</sequence>
<organism evidence="14 15">
    <name type="scientific">Legionella jordanis</name>
    <dbReference type="NCBI Taxonomy" id="456"/>
    <lineage>
        <taxon>Bacteria</taxon>
        <taxon>Pseudomonadati</taxon>
        <taxon>Pseudomonadota</taxon>
        <taxon>Gammaproteobacteria</taxon>
        <taxon>Legionellales</taxon>
        <taxon>Legionellaceae</taxon>
        <taxon>Legionella</taxon>
    </lineage>
</organism>
<feature type="binding site" evidence="11">
    <location>
        <begin position="370"/>
        <end position="373"/>
    </location>
    <ligand>
        <name>GMP</name>
        <dbReference type="ChEBI" id="CHEBI:58115"/>
    </ligand>
</feature>
<keyword evidence="5" id="KW-0692">RNA repair</keyword>
<proteinExistence type="inferred from homology"/>
<dbReference type="EC" id="6.5.1.-" evidence="13"/>
<gene>
    <name evidence="13" type="primary">rtcB</name>
    <name evidence="14" type="ORF">Ljor_0654</name>
</gene>
<dbReference type="SUPFAM" id="SSF103365">
    <property type="entry name" value="Hypothetical protein PH1602"/>
    <property type="match status" value="1"/>
</dbReference>
<evidence type="ECO:0000256" key="9">
    <source>
        <dbReference type="ARBA" id="ARBA00049514"/>
    </source>
</evidence>
<evidence type="ECO:0000256" key="4">
    <source>
        <dbReference type="ARBA" id="ARBA00022741"/>
    </source>
</evidence>
<name>A0A0W0V8A0_9GAMM</name>
<keyword evidence="3 12" id="KW-0479">Metal-binding</keyword>
<evidence type="ECO:0000256" key="3">
    <source>
        <dbReference type="ARBA" id="ARBA00022723"/>
    </source>
</evidence>
<evidence type="ECO:0000256" key="8">
    <source>
        <dbReference type="ARBA" id="ARBA00047746"/>
    </source>
</evidence>
<feature type="binding site" evidence="11">
    <location>
        <position position="472"/>
    </location>
    <ligand>
        <name>GMP</name>
        <dbReference type="ChEBI" id="CHEBI:58115"/>
    </ligand>
</feature>
<evidence type="ECO:0000313" key="15">
    <source>
        <dbReference type="Proteomes" id="UP000055035"/>
    </source>
</evidence>
<evidence type="ECO:0000256" key="2">
    <source>
        <dbReference type="ARBA" id="ARBA00022598"/>
    </source>
</evidence>
<dbReference type="InterPro" id="IPR001233">
    <property type="entry name" value="RtcB"/>
</dbReference>
<dbReference type="AlphaFoldDB" id="A0A0W0V8A0"/>
<feature type="binding site" evidence="11">
    <location>
        <position position="377"/>
    </location>
    <ligand>
        <name>GMP</name>
        <dbReference type="ChEBI" id="CHEBI:58115"/>
    </ligand>
</feature>
<dbReference type="STRING" id="456.Ljor_0654"/>
<accession>A0A0W0V8A0</accession>
<evidence type="ECO:0000256" key="12">
    <source>
        <dbReference type="PIRSR" id="PIRSR601233-3"/>
    </source>
</evidence>
<dbReference type="Proteomes" id="UP000055035">
    <property type="component" value="Unassembled WGS sequence"/>
</dbReference>
<dbReference type="PANTHER" id="PTHR11118:SF1">
    <property type="entry name" value="RNA-SPLICING LIGASE RTCB HOMOLOG"/>
    <property type="match status" value="1"/>
</dbReference>
<evidence type="ECO:0000256" key="5">
    <source>
        <dbReference type="ARBA" id="ARBA00022800"/>
    </source>
</evidence>
<evidence type="ECO:0000256" key="11">
    <source>
        <dbReference type="PIRSR" id="PIRSR601233-2"/>
    </source>
</evidence>